<evidence type="ECO:0000259" key="5">
    <source>
        <dbReference type="Pfam" id="PF00496"/>
    </source>
</evidence>
<evidence type="ECO:0000313" key="7">
    <source>
        <dbReference type="Proteomes" id="UP000824072"/>
    </source>
</evidence>
<sequence length="523" mass="58374">MKRVLTLILTLSMLLSIGAFAEESDDFVVHTPPSGLSVTAVEDTLTVGSRGEPTTLDPQMQNDQPSTFAVFQLYETLLYKDSETGEFKPMLAESWEQIDDRTVRFHIRQGVTDHAGNPFTANDVYFTIQRGIESALKSYCWGVFDGEATTVIDDYTIDICTKEPFGPMLDYLTNNAALMVTQKAVEDLGEDAYGRNPVGATGPYKFVEWVAGDRIVLTRNENYWGEQPYFSNLVIRNITDDTTRALSLESGDIDVCIDVPGAQLGALREVPIVDLFTIPSYTLNYLGINCVDGPLADVRVRQALRYALDLEPMVEIAFSGTATMADGPYTTSLSCYTPPSEEETYSYNPEKAKELLAEAGYPDGFEVNLWANENQSRIDMCEMLQNAWGAIGVKANVQIMEFGSYLEKLANGEHDIYMLGFVSAGDDGDYLHDMFYSTYDYTRNKQAYKNPEYDEAIDMARVSSDPAVRQECYDKVQSIIRHDLPWIPLACGTYTYGIRSTLTGMELQPAGNPHLCWITPKEA</sequence>
<dbReference type="GO" id="GO:0042597">
    <property type="term" value="C:periplasmic space"/>
    <property type="evidence" value="ECO:0007669"/>
    <property type="project" value="UniProtKB-ARBA"/>
</dbReference>
<keyword evidence="2" id="KW-0813">Transport</keyword>
<dbReference type="GO" id="GO:0043190">
    <property type="term" value="C:ATP-binding cassette (ABC) transporter complex"/>
    <property type="evidence" value="ECO:0007669"/>
    <property type="project" value="InterPro"/>
</dbReference>
<dbReference type="Proteomes" id="UP000824072">
    <property type="component" value="Unassembled WGS sequence"/>
</dbReference>
<evidence type="ECO:0000256" key="2">
    <source>
        <dbReference type="ARBA" id="ARBA00022448"/>
    </source>
</evidence>
<dbReference type="PANTHER" id="PTHR30290:SF9">
    <property type="entry name" value="OLIGOPEPTIDE-BINDING PROTEIN APPA"/>
    <property type="match status" value="1"/>
</dbReference>
<dbReference type="InterPro" id="IPR039424">
    <property type="entry name" value="SBP_5"/>
</dbReference>
<keyword evidence="3 4" id="KW-0732">Signal</keyword>
<dbReference type="PIRSF" id="PIRSF002741">
    <property type="entry name" value="MppA"/>
    <property type="match status" value="1"/>
</dbReference>
<dbReference type="GO" id="GO:0015833">
    <property type="term" value="P:peptide transport"/>
    <property type="evidence" value="ECO:0007669"/>
    <property type="project" value="TreeGrafter"/>
</dbReference>
<evidence type="ECO:0000256" key="1">
    <source>
        <dbReference type="ARBA" id="ARBA00005695"/>
    </source>
</evidence>
<feature type="domain" description="Solute-binding protein family 5" evidence="5">
    <location>
        <begin position="86"/>
        <end position="440"/>
    </location>
</feature>
<dbReference type="AlphaFoldDB" id="A0A9D1IA16"/>
<protein>
    <submittedName>
        <fullName evidence="6">ABC transporter substrate-binding protein</fullName>
    </submittedName>
</protein>
<name>A0A9D1IA16_9FIRM</name>
<dbReference type="GO" id="GO:1904680">
    <property type="term" value="F:peptide transmembrane transporter activity"/>
    <property type="evidence" value="ECO:0007669"/>
    <property type="project" value="TreeGrafter"/>
</dbReference>
<dbReference type="EMBL" id="DVMU01000058">
    <property type="protein sequence ID" value="HIU33437.1"/>
    <property type="molecule type" value="Genomic_DNA"/>
</dbReference>
<dbReference type="Gene3D" id="3.90.76.10">
    <property type="entry name" value="Dipeptide-binding Protein, Domain 1"/>
    <property type="match status" value="1"/>
</dbReference>
<reference evidence="6" key="1">
    <citation type="submission" date="2020-10" db="EMBL/GenBank/DDBJ databases">
        <authorList>
            <person name="Gilroy R."/>
        </authorList>
    </citation>
    <scope>NUCLEOTIDE SEQUENCE</scope>
    <source>
        <strain evidence="6">ChiHcec3-11533</strain>
    </source>
</reference>
<proteinExistence type="inferred from homology"/>
<dbReference type="PANTHER" id="PTHR30290">
    <property type="entry name" value="PERIPLASMIC BINDING COMPONENT OF ABC TRANSPORTER"/>
    <property type="match status" value="1"/>
</dbReference>
<evidence type="ECO:0000313" key="6">
    <source>
        <dbReference type="EMBL" id="HIU33437.1"/>
    </source>
</evidence>
<feature type="chain" id="PRO_5038647269" evidence="4">
    <location>
        <begin position="22"/>
        <end position="523"/>
    </location>
</feature>
<feature type="signal peptide" evidence="4">
    <location>
        <begin position="1"/>
        <end position="21"/>
    </location>
</feature>
<dbReference type="Gene3D" id="3.10.105.10">
    <property type="entry name" value="Dipeptide-binding Protein, Domain 3"/>
    <property type="match status" value="1"/>
</dbReference>
<evidence type="ECO:0000256" key="4">
    <source>
        <dbReference type="SAM" id="SignalP"/>
    </source>
</evidence>
<accession>A0A9D1IA16</accession>
<reference evidence="6" key="2">
    <citation type="journal article" date="2021" name="PeerJ">
        <title>Extensive microbial diversity within the chicken gut microbiome revealed by metagenomics and culture.</title>
        <authorList>
            <person name="Gilroy R."/>
            <person name="Ravi A."/>
            <person name="Getino M."/>
            <person name="Pursley I."/>
            <person name="Horton D.L."/>
            <person name="Alikhan N.F."/>
            <person name="Baker D."/>
            <person name="Gharbi K."/>
            <person name="Hall N."/>
            <person name="Watson M."/>
            <person name="Adriaenssens E.M."/>
            <person name="Foster-Nyarko E."/>
            <person name="Jarju S."/>
            <person name="Secka A."/>
            <person name="Antonio M."/>
            <person name="Oren A."/>
            <person name="Chaudhuri R.R."/>
            <person name="La Ragione R."/>
            <person name="Hildebrand F."/>
            <person name="Pallen M.J."/>
        </authorList>
    </citation>
    <scope>NUCLEOTIDE SEQUENCE</scope>
    <source>
        <strain evidence="6">ChiHcec3-11533</strain>
    </source>
</reference>
<comment type="caution">
    <text evidence="6">The sequence shown here is derived from an EMBL/GenBank/DDBJ whole genome shotgun (WGS) entry which is preliminary data.</text>
</comment>
<gene>
    <name evidence="6" type="ORF">IAB02_02615</name>
</gene>
<dbReference type="Pfam" id="PF00496">
    <property type="entry name" value="SBP_bac_5"/>
    <property type="match status" value="1"/>
</dbReference>
<evidence type="ECO:0000256" key="3">
    <source>
        <dbReference type="ARBA" id="ARBA00022729"/>
    </source>
</evidence>
<dbReference type="InterPro" id="IPR000914">
    <property type="entry name" value="SBP_5_dom"/>
</dbReference>
<dbReference type="SUPFAM" id="SSF53850">
    <property type="entry name" value="Periplasmic binding protein-like II"/>
    <property type="match status" value="1"/>
</dbReference>
<comment type="similarity">
    <text evidence="1">Belongs to the bacterial solute-binding protein 5 family.</text>
</comment>
<dbReference type="InterPro" id="IPR030678">
    <property type="entry name" value="Peptide/Ni-bd"/>
</dbReference>
<organism evidence="6 7">
    <name type="scientific">Candidatus Pullichristensenella excrementigallinarum</name>
    <dbReference type="NCBI Taxonomy" id="2840907"/>
    <lineage>
        <taxon>Bacteria</taxon>
        <taxon>Bacillati</taxon>
        <taxon>Bacillota</taxon>
        <taxon>Clostridia</taxon>
        <taxon>Candidatus Pullichristensenella</taxon>
    </lineage>
</organism>
<dbReference type="Gene3D" id="3.40.190.10">
    <property type="entry name" value="Periplasmic binding protein-like II"/>
    <property type="match status" value="1"/>
</dbReference>